<gene>
    <name evidence="1" type="ORF">OPT61_g9884</name>
</gene>
<name>A0ACC2HS62_9PLEO</name>
<reference evidence="1" key="1">
    <citation type="submission" date="2022-11" db="EMBL/GenBank/DDBJ databases">
        <title>Genome Sequence of Boeremia exigua.</title>
        <authorList>
            <person name="Buettner E."/>
        </authorList>
    </citation>
    <scope>NUCLEOTIDE SEQUENCE</scope>
    <source>
        <strain evidence="1">CU02</strain>
    </source>
</reference>
<sequence length="579" mass="62464">MEPHSRSLSSQNGTLRLPQALILLLKSALAQSTNDQGAQSLADRPLWDTIRLSLYRLILLINPFVNRGNFITSAIVGMVKLTALCGSAYWVWDRQSKKRQIAPSIKSQHAEDATEGKNAPYDLRHRYSVTRLARLTQTWFLTIADDAATHDPGLLRKHSSVQSYTVPSTNITYPALRTFYRPHPQESKLPRKPSPVPLLVFVHGLGGSIAQFHPILLSLSNLASCLAVDLPGCGLSSFSPQAATAYTTDALVPLLAVVIEQHRAKDEGQTVVLIGHSMGCSLAALLASPTSPHADLISQHVSGLIAMCPKADPPTEHQTKLLNRVTSVPAMLFDLYRRWDRRGGINSASVLRMAGPGAEEETKKLQLRFNRQSRTAVWQRMARGMCPDFSVSPPTGGLPGRQVWAGLQIPVFLFAGEADSVTPADNVKRIVEFLGRDTGAIEPPSEKASLPIAAAPFDPAVLDPALAERKHQDSGIDANDIPKLDDVTRASSTAATSTISNSLTETESRTTEGTSHRNPAASLLRPRSCLSRPPTRCSSLPPPRAFSQASSAASSPTTSIDASPWPGSYSTCPPRASGT</sequence>
<proteinExistence type="predicted"/>
<keyword evidence="2" id="KW-1185">Reference proteome</keyword>
<dbReference type="EMBL" id="JAPHNI010001324">
    <property type="protein sequence ID" value="KAJ8105922.1"/>
    <property type="molecule type" value="Genomic_DNA"/>
</dbReference>
<organism evidence="1 2">
    <name type="scientific">Boeremia exigua</name>
    <dbReference type="NCBI Taxonomy" id="749465"/>
    <lineage>
        <taxon>Eukaryota</taxon>
        <taxon>Fungi</taxon>
        <taxon>Dikarya</taxon>
        <taxon>Ascomycota</taxon>
        <taxon>Pezizomycotina</taxon>
        <taxon>Dothideomycetes</taxon>
        <taxon>Pleosporomycetidae</taxon>
        <taxon>Pleosporales</taxon>
        <taxon>Pleosporineae</taxon>
        <taxon>Didymellaceae</taxon>
        <taxon>Boeremia</taxon>
    </lineage>
</organism>
<comment type="caution">
    <text evidence="1">The sequence shown here is derived from an EMBL/GenBank/DDBJ whole genome shotgun (WGS) entry which is preliminary data.</text>
</comment>
<evidence type="ECO:0000313" key="2">
    <source>
        <dbReference type="Proteomes" id="UP001153331"/>
    </source>
</evidence>
<evidence type="ECO:0000313" key="1">
    <source>
        <dbReference type="EMBL" id="KAJ8105922.1"/>
    </source>
</evidence>
<dbReference type="Proteomes" id="UP001153331">
    <property type="component" value="Unassembled WGS sequence"/>
</dbReference>
<accession>A0ACC2HS62</accession>
<protein>
    <submittedName>
        <fullName evidence="1">Uncharacterized protein</fullName>
    </submittedName>
</protein>